<dbReference type="HOGENOM" id="CLU_217376_0_0_11"/>
<organism evidence="1 2">
    <name type="scientific">Mycobacterium parascrofulaceum ATCC BAA-614</name>
    <dbReference type="NCBI Taxonomy" id="525368"/>
    <lineage>
        <taxon>Bacteria</taxon>
        <taxon>Bacillati</taxon>
        <taxon>Actinomycetota</taxon>
        <taxon>Actinomycetes</taxon>
        <taxon>Mycobacteriales</taxon>
        <taxon>Mycobacteriaceae</taxon>
        <taxon>Mycobacterium</taxon>
        <taxon>Mycobacterium simiae complex</taxon>
    </lineage>
</organism>
<dbReference type="AlphaFoldDB" id="D5PAS7"/>
<evidence type="ECO:0000313" key="2">
    <source>
        <dbReference type="Proteomes" id="UP000003653"/>
    </source>
</evidence>
<feature type="non-terminal residue" evidence="1">
    <location>
        <position position="47"/>
    </location>
</feature>
<comment type="caution">
    <text evidence="1">The sequence shown here is derived from an EMBL/GenBank/DDBJ whole genome shotgun (WGS) entry which is preliminary data.</text>
</comment>
<evidence type="ECO:0000313" key="1">
    <source>
        <dbReference type="EMBL" id="EFG76826.1"/>
    </source>
</evidence>
<sequence>MRGQGHQAFVDELARFAAGHADPRVTAIAERTAGPLRALVRGRPGAG</sequence>
<dbReference type="EMBL" id="ADNV01000238">
    <property type="protein sequence ID" value="EFG76826.1"/>
    <property type="molecule type" value="Genomic_DNA"/>
</dbReference>
<protein>
    <submittedName>
        <fullName evidence="1">Uncharacterized protein</fullName>
    </submittedName>
</protein>
<reference evidence="1 2" key="1">
    <citation type="submission" date="2010-04" db="EMBL/GenBank/DDBJ databases">
        <authorList>
            <person name="Muzny D."/>
            <person name="Qin X."/>
            <person name="Deng J."/>
            <person name="Jiang H."/>
            <person name="Liu Y."/>
            <person name="Qu J."/>
            <person name="Song X.-Z."/>
            <person name="Zhang L."/>
            <person name="Thornton R."/>
            <person name="Coyle M."/>
            <person name="Francisco L."/>
            <person name="Jackson L."/>
            <person name="Javaid M."/>
            <person name="Korchina V."/>
            <person name="Kovar C."/>
            <person name="Mata R."/>
            <person name="Mathew T."/>
            <person name="Ngo R."/>
            <person name="Nguyen L."/>
            <person name="Nguyen N."/>
            <person name="Okwuonu G."/>
            <person name="Ongeri F."/>
            <person name="Pham C."/>
            <person name="Simmons D."/>
            <person name="Wilczek-Boney K."/>
            <person name="Hale W."/>
            <person name="Jakkamsetti A."/>
            <person name="Pham P."/>
            <person name="Ruth R."/>
            <person name="San Lucas F."/>
            <person name="Warren J."/>
            <person name="Zhang J."/>
            <person name="Zhao Z."/>
            <person name="Zhou C."/>
            <person name="Zhu D."/>
            <person name="Lee S."/>
            <person name="Bess C."/>
            <person name="Blankenburg K."/>
            <person name="Forbes L."/>
            <person name="Fu Q."/>
            <person name="Gubbala S."/>
            <person name="Hirani K."/>
            <person name="Jayaseelan J.C."/>
            <person name="Lara F."/>
            <person name="Munidasa M."/>
            <person name="Palculict T."/>
            <person name="Patil S."/>
            <person name="Pu L.-L."/>
            <person name="Saada N."/>
            <person name="Tang L."/>
            <person name="Weissenberger G."/>
            <person name="Zhu Y."/>
            <person name="Hemphill L."/>
            <person name="Shang Y."/>
            <person name="Youmans B."/>
            <person name="Ayvaz T."/>
            <person name="Ross M."/>
            <person name="Santibanez J."/>
            <person name="Aqrawi P."/>
            <person name="Gross S."/>
            <person name="Joshi V."/>
            <person name="Fowler G."/>
            <person name="Nazareth L."/>
            <person name="Reid J."/>
            <person name="Worley K."/>
            <person name="Petrosino J."/>
            <person name="Highlander S."/>
            <person name="Gibbs R."/>
        </authorList>
    </citation>
    <scope>NUCLEOTIDE SEQUENCE [LARGE SCALE GENOMIC DNA]</scope>
    <source>
        <strain evidence="1 2">ATCC BAA-614</strain>
    </source>
</reference>
<accession>D5PAS7</accession>
<gene>
    <name evidence="1" type="ORF">HMPREF0591_3271</name>
</gene>
<dbReference type="Proteomes" id="UP000003653">
    <property type="component" value="Unassembled WGS sequence"/>
</dbReference>
<proteinExistence type="predicted"/>
<keyword evidence="2" id="KW-1185">Reference proteome</keyword>
<name>D5PAS7_9MYCO</name>